<dbReference type="SUPFAM" id="SSF56235">
    <property type="entry name" value="N-terminal nucleophile aminohydrolases (Ntn hydrolases)"/>
    <property type="match status" value="1"/>
</dbReference>
<dbReference type="Gene3D" id="3.60.20.10">
    <property type="entry name" value="Glutamine Phosphoribosylpyrophosphate, subunit 1, domain 1"/>
    <property type="match status" value="1"/>
</dbReference>
<sequence length="329" mass="34251">MNMKKIGLTLGAVAALLLTIAFGAGTATSSNDASSGTWSIVAVDVDAGEVGVALASCVDVGFSMQASSVGGSLDDTERMLYRVWGDDGQIELARLLPGHGVIVAQAVVDPENAERIDRAAASLLEGASAQDVIASATSGDPFFQARQYGVAALLHEAASFTGSETDAWSGAASDQFASVQGNILVGPEVVTKGLEAFQQMARLPDLSLADELVTALEAGSMQGGDERCPRRQTALSAFVAVARSSDQGDALSLWLTVPVQRLGEQNPVTLLRQAYDEGESSPVEANGMSSDGPNPALWGLATLTLPLAGIAFWIAKRRSRQRGHPLPER</sequence>
<feature type="chain" id="PRO_5025531739" evidence="2">
    <location>
        <begin position="24"/>
        <end position="329"/>
    </location>
</feature>
<feature type="transmembrane region" description="Helical" evidence="1">
    <location>
        <begin position="296"/>
        <end position="315"/>
    </location>
</feature>
<dbReference type="Pfam" id="PF06267">
    <property type="entry name" value="DUF1028"/>
    <property type="match status" value="1"/>
</dbReference>
<dbReference type="InterPro" id="IPR029055">
    <property type="entry name" value="Ntn_hydrolases_N"/>
</dbReference>
<keyword evidence="2" id="KW-0732">Signal</keyword>
<dbReference type="EMBL" id="VXPY01000054">
    <property type="protein sequence ID" value="MYD90269.1"/>
    <property type="molecule type" value="Genomic_DNA"/>
</dbReference>
<keyword evidence="1" id="KW-1133">Transmembrane helix</keyword>
<protein>
    <submittedName>
        <fullName evidence="3">DUF1028 domain-containing protein</fullName>
    </submittedName>
</protein>
<keyword evidence="1" id="KW-0812">Transmembrane</keyword>
<proteinExistence type="predicted"/>
<evidence type="ECO:0000256" key="2">
    <source>
        <dbReference type="SAM" id="SignalP"/>
    </source>
</evidence>
<comment type="caution">
    <text evidence="3">The sequence shown here is derived from an EMBL/GenBank/DDBJ whole genome shotgun (WGS) entry which is preliminary data.</text>
</comment>
<evidence type="ECO:0000256" key="1">
    <source>
        <dbReference type="SAM" id="Phobius"/>
    </source>
</evidence>
<name>A0A6B1DR95_9CHLR</name>
<dbReference type="PANTHER" id="PTHR39328:SF1">
    <property type="entry name" value="BLL2871 PROTEIN"/>
    <property type="match status" value="1"/>
</dbReference>
<reference evidence="3" key="1">
    <citation type="submission" date="2019-09" db="EMBL/GenBank/DDBJ databases">
        <title>Characterisation of the sponge microbiome using genome-centric metagenomics.</title>
        <authorList>
            <person name="Engelberts J.P."/>
            <person name="Robbins S.J."/>
            <person name="De Goeij J.M."/>
            <person name="Aranda M."/>
            <person name="Bell S.C."/>
            <person name="Webster N.S."/>
        </authorList>
    </citation>
    <scope>NUCLEOTIDE SEQUENCE</scope>
    <source>
        <strain evidence="3">SB0662_bin_9</strain>
    </source>
</reference>
<keyword evidence="1" id="KW-0472">Membrane</keyword>
<dbReference type="InterPro" id="IPR010430">
    <property type="entry name" value="DUF1028"/>
</dbReference>
<evidence type="ECO:0000313" key="3">
    <source>
        <dbReference type="EMBL" id="MYD90269.1"/>
    </source>
</evidence>
<gene>
    <name evidence="3" type="ORF">F4Y08_08010</name>
</gene>
<organism evidence="3">
    <name type="scientific">Caldilineaceae bacterium SB0662_bin_9</name>
    <dbReference type="NCBI Taxonomy" id="2605258"/>
    <lineage>
        <taxon>Bacteria</taxon>
        <taxon>Bacillati</taxon>
        <taxon>Chloroflexota</taxon>
        <taxon>Caldilineae</taxon>
        <taxon>Caldilineales</taxon>
        <taxon>Caldilineaceae</taxon>
    </lineage>
</organism>
<dbReference type="PANTHER" id="PTHR39328">
    <property type="entry name" value="BLL2871 PROTEIN"/>
    <property type="match status" value="1"/>
</dbReference>
<accession>A0A6B1DR95</accession>
<feature type="signal peptide" evidence="2">
    <location>
        <begin position="1"/>
        <end position="23"/>
    </location>
</feature>
<dbReference type="AlphaFoldDB" id="A0A6B1DR95"/>